<proteinExistence type="predicted"/>
<dbReference type="PANTHER" id="PTHR33490">
    <property type="entry name" value="BLR5614 PROTEIN-RELATED"/>
    <property type="match status" value="1"/>
</dbReference>
<dbReference type="Pfam" id="PF01841">
    <property type="entry name" value="Transglut_core"/>
    <property type="match status" value="1"/>
</dbReference>
<reference evidence="2 3" key="1">
    <citation type="submission" date="2024-09" db="EMBL/GenBank/DDBJ databases">
        <authorList>
            <person name="Sun Q."/>
            <person name="Mori K."/>
        </authorList>
    </citation>
    <scope>NUCLEOTIDE SEQUENCE [LARGE SCALE GENOMIC DNA]</scope>
    <source>
        <strain evidence="2 3">CECT 7682</strain>
    </source>
</reference>
<dbReference type="PANTHER" id="PTHR33490:SF1">
    <property type="entry name" value="SLL1233 PROTEIN"/>
    <property type="match status" value="1"/>
</dbReference>
<dbReference type="Proteomes" id="UP001589654">
    <property type="component" value="Unassembled WGS sequence"/>
</dbReference>
<dbReference type="InterPro" id="IPR013589">
    <property type="entry name" value="Bac_transglu_N"/>
</dbReference>
<evidence type="ECO:0000313" key="3">
    <source>
        <dbReference type="Proteomes" id="UP001589654"/>
    </source>
</evidence>
<name>A0ABV5J997_9BACT</name>
<gene>
    <name evidence="2" type="ORF">ACFFUR_16440</name>
</gene>
<dbReference type="Pfam" id="PF08379">
    <property type="entry name" value="Bact_transglu_N"/>
    <property type="match status" value="1"/>
</dbReference>
<keyword evidence="3" id="KW-1185">Reference proteome</keyword>
<dbReference type="InterPro" id="IPR038765">
    <property type="entry name" value="Papain-like_cys_pep_sf"/>
</dbReference>
<comment type="caution">
    <text evidence="2">The sequence shown here is derived from an EMBL/GenBank/DDBJ whole genome shotgun (WGS) entry which is preliminary data.</text>
</comment>
<feature type="domain" description="Transglutaminase-like" evidence="1">
    <location>
        <begin position="179"/>
        <end position="243"/>
    </location>
</feature>
<organism evidence="2 3">
    <name type="scientific">Echinicola jeungdonensis</name>
    <dbReference type="NCBI Taxonomy" id="709343"/>
    <lineage>
        <taxon>Bacteria</taxon>
        <taxon>Pseudomonadati</taxon>
        <taxon>Bacteroidota</taxon>
        <taxon>Cytophagia</taxon>
        <taxon>Cytophagales</taxon>
        <taxon>Cyclobacteriaceae</taxon>
        <taxon>Echinicola</taxon>
    </lineage>
</organism>
<accession>A0ABV5J997</accession>
<dbReference type="Gene3D" id="3.10.620.30">
    <property type="match status" value="1"/>
</dbReference>
<dbReference type="InterPro" id="IPR002931">
    <property type="entry name" value="Transglutaminase-like"/>
</dbReference>
<dbReference type="SUPFAM" id="SSF54001">
    <property type="entry name" value="Cysteine proteinases"/>
    <property type="match status" value="1"/>
</dbReference>
<dbReference type="EMBL" id="JBHMEW010000068">
    <property type="protein sequence ID" value="MFB9213406.1"/>
    <property type="molecule type" value="Genomic_DNA"/>
</dbReference>
<sequence>MIYNHNLQIRHKTVYHYSKPVELNPHQVFLIPSLRTYFRVNHYDIKISPNPAGTFERISLEGNPFQQFWFDKPTESLQINVDIELFYRTFNPFGFLLDPDFGQLDDQGNLQVQYPASDHAYLKAYLVPHSSPVLMAFSQKVKSRCQDILGFLIQLTAEVHGHCKHLIREDEGIWPPEKCLNEKKGSCRDLSWLLIQLLRGEGIACRFVSGYAFNPELEEGHELHAWVEAYYPGAGWIGLDPNLGLLTDHLYFPLTASFDPSHTLPVQGTYGGTAESKMESYVEIKSLPLKKS</sequence>
<evidence type="ECO:0000313" key="2">
    <source>
        <dbReference type="EMBL" id="MFB9213406.1"/>
    </source>
</evidence>
<evidence type="ECO:0000259" key="1">
    <source>
        <dbReference type="SMART" id="SM00460"/>
    </source>
</evidence>
<dbReference type="RefSeq" id="WP_290249064.1">
    <property type="nucleotide sequence ID" value="NZ_JAUFQT010000002.1"/>
</dbReference>
<protein>
    <submittedName>
        <fullName evidence="2">Transglutaminase N-terminal domain-containing protein</fullName>
    </submittedName>
</protein>
<dbReference type="SMART" id="SM00460">
    <property type="entry name" value="TGc"/>
    <property type="match status" value="1"/>
</dbReference>